<feature type="domain" description="Alcohol dehydrogenase-like N-terminal" evidence="5">
    <location>
        <begin position="25"/>
        <end position="136"/>
    </location>
</feature>
<keyword evidence="2" id="KW-0479">Metal-binding</keyword>
<evidence type="ECO:0000256" key="1">
    <source>
        <dbReference type="ARBA" id="ARBA00001947"/>
    </source>
</evidence>
<dbReference type="GO" id="GO:0030554">
    <property type="term" value="F:adenyl nucleotide binding"/>
    <property type="evidence" value="ECO:0007669"/>
    <property type="project" value="UniProtKB-ARBA"/>
</dbReference>
<dbReference type="InterPro" id="IPR011032">
    <property type="entry name" value="GroES-like_sf"/>
</dbReference>
<keyword evidence="8" id="KW-1185">Reference proteome</keyword>
<keyword evidence="4" id="KW-0560">Oxidoreductase</keyword>
<dbReference type="Pfam" id="PF16912">
    <property type="entry name" value="Glu_dehyd_C"/>
    <property type="match status" value="1"/>
</dbReference>
<evidence type="ECO:0000259" key="5">
    <source>
        <dbReference type="Pfam" id="PF08240"/>
    </source>
</evidence>
<protein>
    <submittedName>
        <fullName evidence="7">Alcohol dehydrogenase catalytic domain-containing protein</fullName>
    </submittedName>
</protein>
<comment type="cofactor">
    <cofactor evidence="1">
        <name>Zn(2+)</name>
        <dbReference type="ChEBI" id="CHEBI:29105"/>
    </cofactor>
</comment>
<dbReference type="InterPro" id="IPR036291">
    <property type="entry name" value="NAD(P)-bd_dom_sf"/>
</dbReference>
<evidence type="ECO:0000259" key="6">
    <source>
        <dbReference type="Pfam" id="PF16912"/>
    </source>
</evidence>
<evidence type="ECO:0000256" key="2">
    <source>
        <dbReference type="ARBA" id="ARBA00022723"/>
    </source>
</evidence>
<dbReference type="Pfam" id="PF08240">
    <property type="entry name" value="ADH_N"/>
    <property type="match status" value="1"/>
</dbReference>
<dbReference type="AlphaFoldDB" id="A0A8J7Y7Z3"/>
<dbReference type="GO" id="GO:0046872">
    <property type="term" value="F:metal ion binding"/>
    <property type="evidence" value="ECO:0007669"/>
    <property type="project" value="UniProtKB-KW"/>
</dbReference>
<dbReference type="InterPro" id="IPR013154">
    <property type="entry name" value="ADH-like_N"/>
</dbReference>
<feature type="domain" description="Glucose dehydrogenase C-terminal" evidence="6">
    <location>
        <begin position="140"/>
        <end position="350"/>
    </location>
</feature>
<dbReference type="SUPFAM" id="SSF50129">
    <property type="entry name" value="GroES-like"/>
    <property type="match status" value="1"/>
</dbReference>
<organism evidence="7 8">
    <name type="scientific">Haloarcula limicola</name>
    <dbReference type="NCBI Taxonomy" id="1429915"/>
    <lineage>
        <taxon>Archaea</taxon>
        <taxon>Methanobacteriati</taxon>
        <taxon>Methanobacteriota</taxon>
        <taxon>Stenosarchaea group</taxon>
        <taxon>Halobacteria</taxon>
        <taxon>Halobacteriales</taxon>
        <taxon>Haloarculaceae</taxon>
        <taxon>Haloarcula</taxon>
    </lineage>
</organism>
<dbReference type="GO" id="GO:0016616">
    <property type="term" value="F:oxidoreductase activity, acting on the CH-OH group of donors, NAD or NADP as acceptor"/>
    <property type="evidence" value="ECO:0007669"/>
    <property type="project" value="UniProtKB-ARBA"/>
</dbReference>
<reference evidence="7 8" key="1">
    <citation type="submission" date="2021-06" db="EMBL/GenBank/DDBJ databases">
        <title>New haloarchaea isolates fom saline soil.</title>
        <authorList>
            <person name="Duran-Viseras A."/>
            <person name="Sanchez-Porro C.S."/>
            <person name="Ventosa A."/>
        </authorList>
    </citation>
    <scope>NUCLEOTIDE SEQUENCE [LARGE SCALE GENOMIC DNA]</scope>
    <source>
        <strain evidence="7 8">JCM 183640</strain>
    </source>
</reference>
<dbReference type="SUPFAM" id="SSF51735">
    <property type="entry name" value="NAD(P)-binding Rossmann-fold domains"/>
    <property type="match status" value="1"/>
</dbReference>
<name>A0A8J7Y7Z3_9EURY</name>
<keyword evidence="3" id="KW-0862">Zinc</keyword>
<dbReference type="Proteomes" id="UP000766550">
    <property type="component" value="Unassembled WGS sequence"/>
</dbReference>
<dbReference type="Gene3D" id="3.40.50.720">
    <property type="entry name" value="NAD(P)-binding Rossmann-like Domain"/>
    <property type="match status" value="1"/>
</dbReference>
<dbReference type="GO" id="GO:0044281">
    <property type="term" value="P:small molecule metabolic process"/>
    <property type="evidence" value="ECO:0007669"/>
    <property type="project" value="UniProtKB-ARBA"/>
</dbReference>
<gene>
    <name evidence="7" type="ORF">KTS45_17100</name>
</gene>
<comment type="caution">
    <text evidence="7">The sequence shown here is derived from an EMBL/GenBank/DDBJ whole genome shotgun (WGS) entry which is preliminary data.</text>
</comment>
<sequence>MQAVALTRGERELRLVEKSRPEPMDGEVLVRTLSVGIDGSDRRIVDGEIGEFPEGEDHLVLGHEAVGVVEEPNGTALERGDFVVPLVRRPTDDADGSSAELDMAEPDTFVERGIFGAHGYMAEFFTSRPEHLVVVPESVADYGFFVEPASLVEKSLEQAFAARSAFEWSPSTALVLGNGNLGLLALARLADRPAFERTYCLGRRDRPDPTIDFVESVGGTYVDSRATSPEAIPETYEPVDFAFEATGYPNHSVEVVRALASNGVATLQGIPGSADAEIDLGEFHAGLVVENKALLGVVNSRASHFEAASEWLAETDTEALDGLITGVFVPGEVEAAFADDESTMKTVVTFE</sequence>
<accession>A0A8J7Y7Z3</accession>
<dbReference type="Gene3D" id="3.90.180.10">
    <property type="entry name" value="Medium-chain alcohol dehydrogenases, catalytic domain"/>
    <property type="match status" value="1"/>
</dbReference>
<dbReference type="GO" id="GO:0043168">
    <property type="term" value="F:anion binding"/>
    <property type="evidence" value="ECO:0007669"/>
    <property type="project" value="UniProtKB-ARBA"/>
</dbReference>
<evidence type="ECO:0000313" key="8">
    <source>
        <dbReference type="Proteomes" id="UP000766550"/>
    </source>
</evidence>
<dbReference type="PANTHER" id="PTHR43189:SF2">
    <property type="entry name" value="GLUCOSE 1-DEHYDROGENASE"/>
    <property type="match status" value="1"/>
</dbReference>
<evidence type="ECO:0000256" key="3">
    <source>
        <dbReference type="ARBA" id="ARBA00022833"/>
    </source>
</evidence>
<proteinExistence type="predicted"/>
<dbReference type="RefSeq" id="WP_162318863.1">
    <property type="nucleotide sequence ID" value="NZ_JAHQXF010000003.1"/>
</dbReference>
<dbReference type="InterPro" id="IPR031640">
    <property type="entry name" value="Glu_dehyd_C"/>
</dbReference>
<dbReference type="OrthoDB" id="41394at2157"/>
<dbReference type="EMBL" id="JAHQXF010000003">
    <property type="protein sequence ID" value="MBV0925922.1"/>
    <property type="molecule type" value="Genomic_DNA"/>
</dbReference>
<evidence type="ECO:0000313" key="7">
    <source>
        <dbReference type="EMBL" id="MBV0925922.1"/>
    </source>
</evidence>
<dbReference type="PANTHER" id="PTHR43189">
    <property type="entry name" value="ZINC-TYPE ALCOHOL DEHYDROGENASE-LIKE PROTEIN C1198.01-RELATED"/>
    <property type="match status" value="1"/>
</dbReference>
<evidence type="ECO:0000256" key="4">
    <source>
        <dbReference type="ARBA" id="ARBA00023002"/>
    </source>
</evidence>